<proteinExistence type="predicted"/>
<keyword evidence="1" id="KW-0805">Transcription regulation</keyword>
<dbReference type="Pfam" id="PF07702">
    <property type="entry name" value="UTRA"/>
    <property type="match status" value="1"/>
</dbReference>
<dbReference type="InterPro" id="IPR028978">
    <property type="entry name" value="Chorismate_lyase_/UTRA_dom_sf"/>
</dbReference>
<evidence type="ECO:0000256" key="3">
    <source>
        <dbReference type="ARBA" id="ARBA00023163"/>
    </source>
</evidence>
<evidence type="ECO:0000313" key="5">
    <source>
        <dbReference type="EMBL" id="CUN77275.1"/>
    </source>
</evidence>
<evidence type="ECO:0000313" key="9">
    <source>
        <dbReference type="Proteomes" id="UP000261257"/>
    </source>
</evidence>
<evidence type="ECO:0000313" key="10">
    <source>
        <dbReference type="Proteomes" id="UP000263014"/>
    </source>
</evidence>
<dbReference type="Proteomes" id="UP000261257">
    <property type="component" value="Unassembled WGS sequence"/>
</dbReference>
<dbReference type="PRINTS" id="PR00035">
    <property type="entry name" value="HTHGNTR"/>
</dbReference>
<dbReference type="InterPro" id="IPR036390">
    <property type="entry name" value="WH_DNA-bd_sf"/>
</dbReference>
<dbReference type="PROSITE" id="PS50949">
    <property type="entry name" value="HTH_GNTR"/>
    <property type="match status" value="1"/>
</dbReference>
<dbReference type="GO" id="GO:0003677">
    <property type="term" value="F:DNA binding"/>
    <property type="evidence" value="ECO:0007669"/>
    <property type="project" value="UniProtKB-KW"/>
</dbReference>
<dbReference type="Proteomes" id="UP000095651">
    <property type="component" value="Unassembled WGS sequence"/>
</dbReference>
<organism evidence="5 8">
    <name type="scientific">Hungatella hathewayi</name>
    <dbReference type="NCBI Taxonomy" id="154046"/>
    <lineage>
        <taxon>Bacteria</taxon>
        <taxon>Bacillati</taxon>
        <taxon>Bacillota</taxon>
        <taxon>Clostridia</taxon>
        <taxon>Lachnospirales</taxon>
        <taxon>Lachnospiraceae</taxon>
        <taxon>Hungatella</taxon>
    </lineage>
</organism>
<sequence>MEYQKLNTLTLSEQAKREIHKYIKNMDLSRNNKLPREEVMAEMIGVSRITIRQAFNDLASEGIIFRRQGKGTFVNVDSLNIKVKFNPCMEFTQMIENSGYTPSVRLLNIQKIDRDEAICQQLQMESGEQLVVAEKMFLADDTVCAFCRDYFSLSLIGGEEAFREFSKYENSIFQYIYNLSGEKIEWDKVEIDTILTTEIEGLDQYADMNQLGCKPFLYLKGINYSSSDRPLIHANEYINTAIIKFNMIRQKNIRY</sequence>
<dbReference type="EMBL" id="CYZE01000002">
    <property type="protein sequence ID" value="CUN77275.1"/>
    <property type="molecule type" value="Genomic_DNA"/>
</dbReference>
<evidence type="ECO:0000256" key="1">
    <source>
        <dbReference type="ARBA" id="ARBA00023015"/>
    </source>
</evidence>
<dbReference type="SUPFAM" id="SSF46785">
    <property type="entry name" value="Winged helix' DNA-binding domain"/>
    <property type="match status" value="1"/>
</dbReference>
<dbReference type="PANTHER" id="PTHR44846">
    <property type="entry name" value="MANNOSYL-D-GLYCERATE TRANSPORT/METABOLISM SYSTEM REPRESSOR MNGR-RELATED"/>
    <property type="match status" value="1"/>
</dbReference>
<reference evidence="5 8" key="1">
    <citation type="submission" date="2015-09" db="EMBL/GenBank/DDBJ databases">
        <authorList>
            <consortium name="Pathogen Informatics"/>
        </authorList>
    </citation>
    <scope>NUCLEOTIDE SEQUENCE [LARGE SCALE GENOMIC DNA]</scope>
    <source>
        <strain evidence="5 8">2789STDY5608850</strain>
    </source>
</reference>
<dbReference type="InterPro" id="IPR011663">
    <property type="entry name" value="UTRA"/>
</dbReference>
<dbReference type="InterPro" id="IPR050679">
    <property type="entry name" value="Bact_HTH_transcr_reg"/>
</dbReference>
<evidence type="ECO:0000256" key="2">
    <source>
        <dbReference type="ARBA" id="ARBA00023125"/>
    </source>
</evidence>
<dbReference type="GO" id="GO:0003700">
    <property type="term" value="F:DNA-binding transcription factor activity"/>
    <property type="evidence" value="ECO:0007669"/>
    <property type="project" value="InterPro"/>
</dbReference>
<dbReference type="SMART" id="SM00345">
    <property type="entry name" value="HTH_GNTR"/>
    <property type="match status" value="1"/>
</dbReference>
<dbReference type="CDD" id="cd07377">
    <property type="entry name" value="WHTH_GntR"/>
    <property type="match status" value="1"/>
</dbReference>
<dbReference type="PANTHER" id="PTHR44846:SF1">
    <property type="entry name" value="MANNOSYL-D-GLYCERATE TRANSPORT_METABOLISM SYSTEM REPRESSOR MNGR-RELATED"/>
    <property type="match status" value="1"/>
</dbReference>
<dbReference type="SUPFAM" id="SSF64288">
    <property type="entry name" value="Chorismate lyase-like"/>
    <property type="match status" value="1"/>
</dbReference>
<name>A0A173ZPW4_9FIRM</name>
<dbReference type="EMBL" id="QSON01000017">
    <property type="protein sequence ID" value="RGI98140.1"/>
    <property type="molecule type" value="Genomic_DNA"/>
</dbReference>
<dbReference type="Proteomes" id="UP000263014">
    <property type="component" value="Unassembled WGS sequence"/>
</dbReference>
<dbReference type="Pfam" id="PF00392">
    <property type="entry name" value="GntR"/>
    <property type="match status" value="1"/>
</dbReference>
<feature type="domain" description="HTH gntR-type" evidence="4">
    <location>
        <begin position="9"/>
        <end position="77"/>
    </location>
</feature>
<dbReference type="Gene3D" id="3.40.1410.10">
    <property type="entry name" value="Chorismate lyase-like"/>
    <property type="match status" value="1"/>
</dbReference>
<gene>
    <name evidence="5" type="primary">yvoA_1</name>
    <name evidence="7" type="ORF">DXC39_06955</name>
    <name evidence="6" type="ORF">DXD79_26550</name>
    <name evidence="5" type="ORF">ERS852407_01053</name>
</gene>
<keyword evidence="2" id="KW-0238">DNA-binding</keyword>
<evidence type="ECO:0000313" key="7">
    <source>
        <dbReference type="EMBL" id="RGM07446.1"/>
    </source>
</evidence>
<protein>
    <submittedName>
        <fullName evidence="5">GntR family transcriptional regulator</fullName>
    </submittedName>
</protein>
<dbReference type="EMBL" id="QSSQ01000003">
    <property type="protein sequence ID" value="RGM07446.1"/>
    <property type="molecule type" value="Genomic_DNA"/>
</dbReference>
<dbReference type="InterPro" id="IPR036388">
    <property type="entry name" value="WH-like_DNA-bd_sf"/>
</dbReference>
<dbReference type="InterPro" id="IPR000524">
    <property type="entry name" value="Tscrpt_reg_HTH_GntR"/>
</dbReference>
<evidence type="ECO:0000313" key="8">
    <source>
        <dbReference type="Proteomes" id="UP000095651"/>
    </source>
</evidence>
<dbReference type="SMART" id="SM00866">
    <property type="entry name" value="UTRA"/>
    <property type="match status" value="1"/>
</dbReference>
<dbReference type="Gene3D" id="1.10.10.10">
    <property type="entry name" value="Winged helix-like DNA-binding domain superfamily/Winged helix DNA-binding domain"/>
    <property type="match status" value="1"/>
</dbReference>
<dbReference type="AlphaFoldDB" id="A0A173ZPW4"/>
<evidence type="ECO:0000259" key="4">
    <source>
        <dbReference type="PROSITE" id="PS50949"/>
    </source>
</evidence>
<keyword evidence="3" id="KW-0804">Transcription</keyword>
<accession>A0A173ZPW4</accession>
<dbReference type="RefSeq" id="WP_055653312.1">
    <property type="nucleotide sequence ID" value="NZ_CABIXC010000002.1"/>
</dbReference>
<evidence type="ECO:0000313" key="6">
    <source>
        <dbReference type="EMBL" id="RGI98140.1"/>
    </source>
</evidence>
<reference evidence="9 10" key="2">
    <citation type="submission" date="2018-08" db="EMBL/GenBank/DDBJ databases">
        <title>A genome reference for cultivated species of the human gut microbiota.</title>
        <authorList>
            <person name="Zou Y."/>
            <person name="Xue W."/>
            <person name="Luo G."/>
        </authorList>
    </citation>
    <scope>NUCLEOTIDE SEQUENCE [LARGE SCALE GENOMIC DNA]</scope>
    <source>
        <strain evidence="7 9">TF05-11AC</strain>
        <strain evidence="6 10">TM09-12</strain>
    </source>
</reference>
<dbReference type="GO" id="GO:0045892">
    <property type="term" value="P:negative regulation of DNA-templated transcription"/>
    <property type="evidence" value="ECO:0007669"/>
    <property type="project" value="TreeGrafter"/>
</dbReference>